<sequence length="746" mass="80327">MAEFRSILWRGGDETYAVDTAPHVRTDLNLDQIFTATGASAHEAVYCRTLEELDGALAALPSRSNGLRDWLHDHVGAAPYRELAAGQHPRAFRRLEQHAERHRDFIAPAVARFDAELRFYLDYLRFVRELAEHGTPFCYPEVTTEFADIHAEDTYDAAPAVRLAGKSGTVVRNDFRLPGRERIIVVTGPDQGGKSTFARAFGQLFHLAALGCPVPGTRARAPLPDALFTQFRPRRRHQRSGRRTGAGTAADARHHGCRHPAQHRFLNESFSTTAAADALRIGGDVVRRIVDRGAAALYVTFLDELAEPGPEVMSMVAGATDNVQDFFRYLRTELAFYLGCLNLRERLGRTRTPICYPVPVPGTPTLRCDDLRDAALCLASDRVVGNDVDAAGVTFFVVSGANSGGKSTFLRSVGTARLMMQAGMFVTASAFTADLRNGVFTHFVRAEDPDMEHGRLDEELTRMREVTEVLRPGGMLLCNEPFASTDDREAAAIADPIMSALLDSGAKVVLATHLYDSSGSGTPAGGTPICSCGPSALPTAGAPIGWPRAPPRPPATARTSTPGRSGSGSPAARRGADRRRSGHLAIHLLERAGDVQIGDALAVGAGQLLHLPVVPVENLSRHRRAAALGEMTGEVDQQVAGEQRVCRAAQSVECDHVLIGDGDQHPVGRRADLAGDQVGHDGDLRRDERRFTFQHIDDDIVAFQPVSMIDRLGRGIGRGEGPQLLGIPAAHGGLAGARLGAGGVQE</sequence>
<gene>
    <name evidence="6" type="ORF">NWFMUON74_37230</name>
</gene>
<feature type="compositionally biased region" description="Low complexity" evidence="4">
    <location>
        <begin position="555"/>
        <end position="573"/>
    </location>
</feature>
<dbReference type="PANTHER" id="PTHR11361:SF34">
    <property type="entry name" value="DNA MISMATCH REPAIR PROTEIN MSH1, MITOCHONDRIAL"/>
    <property type="match status" value="1"/>
</dbReference>
<dbReference type="GO" id="GO:0140664">
    <property type="term" value="F:ATP-dependent DNA damage sensor activity"/>
    <property type="evidence" value="ECO:0007669"/>
    <property type="project" value="InterPro"/>
</dbReference>
<dbReference type="EMBL" id="AP023396">
    <property type="protein sequence ID" value="BCK55951.1"/>
    <property type="molecule type" value="Genomic_DNA"/>
</dbReference>
<evidence type="ECO:0000256" key="4">
    <source>
        <dbReference type="SAM" id="MobiDB-lite"/>
    </source>
</evidence>
<dbReference type="SUPFAM" id="SSF52540">
    <property type="entry name" value="P-loop containing nucleoside triphosphate hydrolases"/>
    <property type="match status" value="2"/>
</dbReference>
<keyword evidence="7" id="KW-1185">Reference proteome</keyword>
<evidence type="ECO:0000313" key="7">
    <source>
        <dbReference type="Proteomes" id="UP000516173"/>
    </source>
</evidence>
<evidence type="ECO:0000256" key="2">
    <source>
        <dbReference type="ARBA" id="ARBA00022840"/>
    </source>
</evidence>
<proteinExistence type="predicted"/>
<feature type="domain" description="DNA mismatch repair proteins mutS family" evidence="5">
    <location>
        <begin position="393"/>
        <end position="624"/>
    </location>
</feature>
<organism evidence="6 7">
    <name type="scientific">Nocardia wallacei</name>
    <dbReference type="NCBI Taxonomy" id="480035"/>
    <lineage>
        <taxon>Bacteria</taxon>
        <taxon>Bacillati</taxon>
        <taxon>Actinomycetota</taxon>
        <taxon>Actinomycetes</taxon>
        <taxon>Mycobacteriales</taxon>
        <taxon>Nocardiaceae</taxon>
        <taxon>Nocardia</taxon>
    </lineage>
</organism>
<dbReference type="KEGG" id="nwl:NWFMUON74_37230"/>
<dbReference type="AlphaFoldDB" id="A0A7G1KM96"/>
<protein>
    <recommendedName>
        <fullName evidence="5">DNA mismatch repair proteins mutS family domain-containing protein</fullName>
    </recommendedName>
</protein>
<dbReference type="SMART" id="SM00534">
    <property type="entry name" value="MUTSac"/>
    <property type="match status" value="1"/>
</dbReference>
<dbReference type="Pfam" id="PF00488">
    <property type="entry name" value="MutS_V"/>
    <property type="match status" value="1"/>
</dbReference>
<keyword evidence="2" id="KW-0067">ATP-binding</keyword>
<dbReference type="InterPro" id="IPR045076">
    <property type="entry name" value="MutS"/>
</dbReference>
<dbReference type="GO" id="GO:0030983">
    <property type="term" value="F:mismatched DNA binding"/>
    <property type="evidence" value="ECO:0007669"/>
    <property type="project" value="InterPro"/>
</dbReference>
<dbReference type="InterPro" id="IPR000432">
    <property type="entry name" value="DNA_mismatch_repair_MutS_C"/>
</dbReference>
<evidence type="ECO:0000256" key="1">
    <source>
        <dbReference type="ARBA" id="ARBA00022741"/>
    </source>
</evidence>
<keyword evidence="3" id="KW-0238">DNA-binding</keyword>
<feature type="region of interest" description="Disordered" evidence="4">
    <location>
        <begin position="234"/>
        <end position="254"/>
    </location>
</feature>
<dbReference type="Gene3D" id="3.40.50.300">
    <property type="entry name" value="P-loop containing nucleotide triphosphate hydrolases"/>
    <property type="match status" value="2"/>
</dbReference>
<dbReference type="InterPro" id="IPR027417">
    <property type="entry name" value="P-loop_NTPase"/>
</dbReference>
<dbReference type="GO" id="GO:0006298">
    <property type="term" value="P:mismatch repair"/>
    <property type="evidence" value="ECO:0007669"/>
    <property type="project" value="InterPro"/>
</dbReference>
<feature type="region of interest" description="Disordered" evidence="4">
    <location>
        <begin position="541"/>
        <end position="579"/>
    </location>
</feature>
<reference evidence="6 7" key="1">
    <citation type="submission" date="2020-08" db="EMBL/GenBank/DDBJ databases">
        <title>Genome Sequencing of Nocardia wallacei strain FMUON74 and assembly.</title>
        <authorList>
            <person name="Toyokawa M."/>
            <person name="Uesaka K."/>
        </authorList>
    </citation>
    <scope>NUCLEOTIDE SEQUENCE [LARGE SCALE GENOMIC DNA]</scope>
    <source>
        <strain evidence="6 7">FMUON74</strain>
    </source>
</reference>
<evidence type="ECO:0000313" key="6">
    <source>
        <dbReference type="EMBL" id="BCK55951.1"/>
    </source>
</evidence>
<name>A0A7G1KM96_9NOCA</name>
<evidence type="ECO:0000256" key="3">
    <source>
        <dbReference type="ARBA" id="ARBA00023125"/>
    </source>
</evidence>
<accession>A0A7G1KM96</accession>
<keyword evidence="1" id="KW-0547">Nucleotide-binding</keyword>
<dbReference type="GO" id="GO:0005829">
    <property type="term" value="C:cytosol"/>
    <property type="evidence" value="ECO:0007669"/>
    <property type="project" value="TreeGrafter"/>
</dbReference>
<dbReference type="PANTHER" id="PTHR11361">
    <property type="entry name" value="DNA MISMATCH REPAIR PROTEIN MUTS FAMILY MEMBER"/>
    <property type="match status" value="1"/>
</dbReference>
<evidence type="ECO:0000259" key="5">
    <source>
        <dbReference type="SMART" id="SM00534"/>
    </source>
</evidence>
<dbReference type="GO" id="GO:0005524">
    <property type="term" value="F:ATP binding"/>
    <property type="evidence" value="ECO:0007669"/>
    <property type="project" value="UniProtKB-KW"/>
</dbReference>
<dbReference type="Proteomes" id="UP000516173">
    <property type="component" value="Chromosome"/>
</dbReference>